<name>A0ABD3BHX9_9LAMI</name>
<dbReference type="AlphaFoldDB" id="A0ABD3BHX9"/>
<comment type="caution">
    <text evidence="1">The sequence shown here is derived from an EMBL/GenBank/DDBJ whole genome shotgun (WGS) entry which is preliminary data.</text>
</comment>
<dbReference type="EMBL" id="JAVIJP010000087">
    <property type="protein sequence ID" value="KAL3617040.1"/>
    <property type="molecule type" value="Genomic_DNA"/>
</dbReference>
<sequence>MTCIILLFIYDHPADTRTLVQLASNEAAEFRCRYGYELECDALCYIEKRSLNQISSYYRDAALIATGRALSLKDLVGNILTYKQRGFVHVDESIRVVDAKGSSFASSVMLEIT</sequence>
<proteinExistence type="predicted"/>
<keyword evidence="2" id="KW-1185">Reference proteome</keyword>
<accession>A0ABD3BHX9</accession>
<protein>
    <submittedName>
        <fullName evidence="1">Uncharacterized protein</fullName>
    </submittedName>
</protein>
<dbReference type="Proteomes" id="UP001632038">
    <property type="component" value="Unassembled WGS sequence"/>
</dbReference>
<evidence type="ECO:0000313" key="2">
    <source>
        <dbReference type="Proteomes" id="UP001632038"/>
    </source>
</evidence>
<organism evidence="1 2">
    <name type="scientific">Castilleja foliolosa</name>
    <dbReference type="NCBI Taxonomy" id="1961234"/>
    <lineage>
        <taxon>Eukaryota</taxon>
        <taxon>Viridiplantae</taxon>
        <taxon>Streptophyta</taxon>
        <taxon>Embryophyta</taxon>
        <taxon>Tracheophyta</taxon>
        <taxon>Spermatophyta</taxon>
        <taxon>Magnoliopsida</taxon>
        <taxon>eudicotyledons</taxon>
        <taxon>Gunneridae</taxon>
        <taxon>Pentapetalae</taxon>
        <taxon>asterids</taxon>
        <taxon>lamiids</taxon>
        <taxon>Lamiales</taxon>
        <taxon>Orobanchaceae</taxon>
        <taxon>Pedicularideae</taxon>
        <taxon>Castillejinae</taxon>
        <taxon>Castilleja</taxon>
    </lineage>
</organism>
<reference evidence="2" key="1">
    <citation type="journal article" date="2024" name="IScience">
        <title>Strigolactones Initiate the Formation of Haustorium-like Structures in Castilleja.</title>
        <authorList>
            <person name="Buerger M."/>
            <person name="Peterson D."/>
            <person name="Chory J."/>
        </authorList>
    </citation>
    <scope>NUCLEOTIDE SEQUENCE [LARGE SCALE GENOMIC DNA]</scope>
</reference>
<evidence type="ECO:0000313" key="1">
    <source>
        <dbReference type="EMBL" id="KAL3617040.1"/>
    </source>
</evidence>
<gene>
    <name evidence="1" type="ORF">CASFOL_039434</name>
</gene>